<comment type="caution">
    <text evidence="2">The sequence shown here is derived from an EMBL/GenBank/DDBJ whole genome shotgun (WGS) entry which is preliminary data.</text>
</comment>
<dbReference type="Proteomes" id="UP000756346">
    <property type="component" value="Unassembled WGS sequence"/>
</dbReference>
<organism evidence="2 3">
    <name type="scientific">Microdochium trichocladiopsis</name>
    <dbReference type="NCBI Taxonomy" id="1682393"/>
    <lineage>
        <taxon>Eukaryota</taxon>
        <taxon>Fungi</taxon>
        <taxon>Dikarya</taxon>
        <taxon>Ascomycota</taxon>
        <taxon>Pezizomycotina</taxon>
        <taxon>Sordariomycetes</taxon>
        <taxon>Xylariomycetidae</taxon>
        <taxon>Xylariales</taxon>
        <taxon>Microdochiaceae</taxon>
        <taxon>Microdochium</taxon>
    </lineage>
</organism>
<name>A0A9P9BGR0_9PEZI</name>
<evidence type="ECO:0000256" key="1">
    <source>
        <dbReference type="SAM" id="MobiDB-lite"/>
    </source>
</evidence>
<dbReference type="AlphaFoldDB" id="A0A9P9BGR0"/>
<accession>A0A9P9BGR0</accession>
<keyword evidence="3" id="KW-1185">Reference proteome</keyword>
<evidence type="ECO:0000313" key="2">
    <source>
        <dbReference type="EMBL" id="KAH7016312.1"/>
    </source>
</evidence>
<evidence type="ECO:0000313" key="3">
    <source>
        <dbReference type="Proteomes" id="UP000756346"/>
    </source>
</evidence>
<protein>
    <submittedName>
        <fullName evidence="2">Uncharacterized protein</fullName>
    </submittedName>
</protein>
<dbReference type="EMBL" id="JAGTJQ010000012">
    <property type="protein sequence ID" value="KAH7016312.1"/>
    <property type="molecule type" value="Genomic_DNA"/>
</dbReference>
<feature type="region of interest" description="Disordered" evidence="1">
    <location>
        <begin position="23"/>
        <end position="80"/>
    </location>
</feature>
<dbReference type="RefSeq" id="XP_046005936.1">
    <property type="nucleotide sequence ID" value="XM_046155661.1"/>
</dbReference>
<sequence length="234" mass="25120">MTVVSGRIVSCRVVSCRAVMSEGGEAAQSKRRGHPSSAGSVHGELESIADEEGAAGRSLAAAGGKRRDETRRDETRRDEGGATIAEFLQRIYHNDWQDGSGRIMLRLVEPAGQRDICARACAAWTGLGPGPRAAGERTCFRLATHMGRMRQGMTGRATCAGLATREWESPHMASQTSQASLSGTCRRTMPSAGCGPAALTKIPRRVGHHDVGRSWRTSRIIFPCGHQGTRGPRQ</sequence>
<reference evidence="2" key="1">
    <citation type="journal article" date="2021" name="Nat. Commun.">
        <title>Genetic determinants of endophytism in the Arabidopsis root mycobiome.</title>
        <authorList>
            <person name="Mesny F."/>
            <person name="Miyauchi S."/>
            <person name="Thiergart T."/>
            <person name="Pickel B."/>
            <person name="Atanasova L."/>
            <person name="Karlsson M."/>
            <person name="Huettel B."/>
            <person name="Barry K.W."/>
            <person name="Haridas S."/>
            <person name="Chen C."/>
            <person name="Bauer D."/>
            <person name="Andreopoulos W."/>
            <person name="Pangilinan J."/>
            <person name="LaButti K."/>
            <person name="Riley R."/>
            <person name="Lipzen A."/>
            <person name="Clum A."/>
            <person name="Drula E."/>
            <person name="Henrissat B."/>
            <person name="Kohler A."/>
            <person name="Grigoriev I.V."/>
            <person name="Martin F.M."/>
            <person name="Hacquard S."/>
        </authorList>
    </citation>
    <scope>NUCLEOTIDE SEQUENCE</scope>
    <source>
        <strain evidence="2">MPI-CAGE-CH-0230</strain>
    </source>
</reference>
<proteinExistence type="predicted"/>
<gene>
    <name evidence="2" type="ORF">B0I36DRAFT_337311</name>
</gene>
<feature type="compositionally biased region" description="Basic and acidic residues" evidence="1">
    <location>
        <begin position="65"/>
        <end position="80"/>
    </location>
</feature>
<dbReference type="GeneID" id="70185207"/>